<proteinExistence type="inferred from homology"/>
<evidence type="ECO:0000313" key="7">
    <source>
        <dbReference type="EMBL" id="CAG2248157.1"/>
    </source>
</evidence>
<accession>A0A8S3URZ0</accession>
<dbReference type="InterPro" id="IPR007593">
    <property type="entry name" value="CD225/Dispanin_fam"/>
</dbReference>
<evidence type="ECO:0000313" key="8">
    <source>
        <dbReference type="Proteomes" id="UP000683360"/>
    </source>
</evidence>
<dbReference type="PANTHER" id="PTHR14948">
    <property type="entry name" value="NG5"/>
    <property type="match status" value="1"/>
</dbReference>
<protein>
    <submittedName>
        <fullName evidence="7">Uncharacterized protein</fullName>
    </submittedName>
</protein>
<keyword evidence="3 6" id="KW-0812">Transmembrane</keyword>
<evidence type="ECO:0000256" key="3">
    <source>
        <dbReference type="ARBA" id="ARBA00022692"/>
    </source>
</evidence>
<evidence type="ECO:0000256" key="2">
    <source>
        <dbReference type="ARBA" id="ARBA00006843"/>
    </source>
</evidence>
<dbReference type="PANTHER" id="PTHR14948:SF25">
    <property type="entry name" value="DUF4190 DOMAIN-CONTAINING PROTEIN"/>
    <property type="match status" value="1"/>
</dbReference>
<organism evidence="7 8">
    <name type="scientific">Mytilus edulis</name>
    <name type="common">Blue mussel</name>
    <dbReference type="NCBI Taxonomy" id="6550"/>
    <lineage>
        <taxon>Eukaryota</taxon>
        <taxon>Metazoa</taxon>
        <taxon>Spiralia</taxon>
        <taxon>Lophotrochozoa</taxon>
        <taxon>Mollusca</taxon>
        <taxon>Bivalvia</taxon>
        <taxon>Autobranchia</taxon>
        <taxon>Pteriomorphia</taxon>
        <taxon>Mytilida</taxon>
        <taxon>Mytiloidea</taxon>
        <taxon>Mytilidae</taxon>
        <taxon>Mytilinae</taxon>
        <taxon>Mytilus</taxon>
    </lineage>
</organism>
<reference evidence="7" key="1">
    <citation type="submission" date="2021-03" db="EMBL/GenBank/DDBJ databases">
        <authorList>
            <person name="Bekaert M."/>
        </authorList>
    </citation>
    <scope>NUCLEOTIDE SEQUENCE</scope>
</reference>
<evidence type="ECO:0000256" key="6">
    <source>
        <dbReference type="SAM" id="Phobius"/>
    </source>
</evidence>
<dbReference type="OrthoDB" id="5987581at2759"/>
<evidence type="ECO:0000256" key="5">
    <source>
        <dbReference type="ARBA" id="ARBA00023136"/>
    </source>
</evidence>
<comment type="similarity">
    <text evidence="2">Belongs to the CD225/Dispanin family.</text>
</comment>
<feature type="transmembrane region" description="Helical" evidence="6">
    <location>
        <begin position="375"/>
        <end position="401"/>
    </location>
</feature>
<dbReference type="GO" id="GO:0016020">
    <property type="term" value="C:membrane"/>
    <property type="evidence" value="ECO:0007669"/>
    <property type="project" value="UniProtKB-SubCell"/>
</dbReference>
<feature type="transmembrane region" description="Helical" evidence="6">
    <location>
        <begin position="335"/>
        <end position="354"/>
    </location>
</feature>
<comment type="subcellular location">
    <subcellularLocation>
        <location evidence="1">Membrane</location>
    </subcellularLocation>
</comment>
<sequence length="403" mass="45118">MAQSSNYSQIPLTEHVVTDISPTYNSGSVNEYQPTSSTSDHVDLCVSENQTVKISSRKRHSSKTNPPDYVCCAIYACLFCCLPFGLVAIVAANKKQSSERFPPGYLGIIFYACLICCLPSGLVAMLAAKKGLKASARGVYHTARRYNSQSSNYDKIKLNANRPQSYPSIKVQQDEPAPSSTYYEEDEQPSHILLDTPRPYTTVEHITVETDFSSTYSIDLDQTHICCQWIDEDPPDNSSYLSLAIFACCCCNSLLGFAAIIEAFQLCVNVRSVPSNVHDMSQIYSDRQVLVDVNELQHTDRYFSSESQYYRTQFQAGRETDRRYESEPRDYMCSAMMACMCCCLPLGLIAMYFANSANDARAQGHFEEARKKNRVALILIISSVISGILIAGAFVFIQFYLQQ</sequence>
<dbReference type="AlphaFoldDB" id="A0A8S3URZ0"/>
<gene>
    <name evidence="7" type="ORF">MEDL_60022</name>
</gene>
<evidence type="ECO:0000256" key="1">
    <source>
        <dbReference type="ARBA" id="ARBA00004370"/>
    </source>
</evidence>
<name>A0A8S3URZ0_MYTED</name>
<keyword evidence="8" id="KW-1185">Reference proteome</keyword>
<dbReference type="Proteomes" id="UP000683360">
    <property type="component" value="Unassembled WGS sequence"/>
</dbReference>
<dbReference type="Pfam" id="PF04505">
    <property type="entry name" value="CD225"/>
    <property type="match status" value="2"/>
</dbReference>
<comment type="caution">
    <text evidence="7">The sequence shown here is derived from an EMBL/GenBank/DDBJ whole genome shotgun (WGS) entry which is preliminary data.</text>
</comment>
<evidence type="ECO:0000256" key="4">
    <source>
        <dbReference type="ARBA" id="ARBA00022989"/>
    </source>
</evidence>
<feature type="transmembrane region" description="Helical" evidence="6">
    <location>
        <begin position="69"/>
        <end position="92"/>
    </location>
</feature>
<keyword evidence="4 6" id="KW-1133">Transmembrane helix</keyword>
<keyword evidence="5 6" id="KW-0472">Membrane</keyword>
<dbReference type="EMBL" id="CAJPWZ010002924">
    <property type="protein sequence ID" value="CAG2248157.1"/>
    <property type="molecule type" value="Genomic_DNA"/>
</dbReference>
<dbReference type="InterPro" id="IPR051423">
    <property type="entry name" value="CD225/Dispanin"/>
</dbReference>
<feature type="transmembrane region" description="Helical" evidence="6">
    <location>
        <begin position="104"/>
        <end position="128"/>
    </location>
</feature>
<feature type="transmembrane region" description="Helical" evidence="6">
    <location>
        <begin position="240"/>
        <end position="261"/>
    </location>
</feature>